<comment type="similarity">
    <text evidence="4">Belongs to the MT-A70-like family.</text>
</comment>
<keyword evidence="3" id="KW-0949">S-adenosyl-L-methionine</keyword>
<dbReference type="REBASE" id="487076">
    <property type="entry name" value="M.OspMM35ORF20040P"/>
</dbReference>
<keyword evidence="6" id="KW-1185">Reference proteome</keyword>
<dbReference type="PROSITE" id="PS00092">
    <property type="entry name" value="N6_MTASE"/>
    <property type="match status" value="1"/>
</dbReference>
<dbReference type="InterPro" id="IPR007757">
    <property type="entry name" value="MT-A70-like"/>
</dbReference>
<gene>
    <name evidence="5" type="ORF">MM35RIKEN_20040</name>
</gene>
<dbReference type="InterPro" id="IPR029063">
    <property type="entry name" value="SAM-dependent_MTases_sf"/>
</dbReference>
<protein>
    <submittedName>
        <fullName evidence="5">Adenine methylase</fullName>
    </submittedName>
</protein>
<dbReference type="PROSITE" id="PS51143">
    <property type="entry name" value="MT_A70"/>
    <property type="match status" value="1"/>
</dbReference>
<evidence type="ECO:0000313" key="6">
    <source>
        <dbReference type="Proteomes" id="UP000681343"/>
    </source>
</evidence>
<evidence type="ECO:0000256" key="1">
    <source>
        <dbReference type="ARBA" id="ARBA00022603"/>
    </source>
</evidence>
<sequence length="183" mass="21108">MPIRTYNIIYADPPWRYEQRKVQGAAENHYPTMSIDELCALPVPELAAKDCALFLWATFPQLPEALRLIRAWGFRYKTVAFVWLKRNRKSPSWFYGMGYWTRSNAEICLLATKGKPKRQSAGVHQFIISPIEQHSKKPDEARNKILALMGDLPRVELFARQKTPGWDAWGNEIASDITLAERS</sequence>
<dbReference type="EMBL" id="AP023416">
    <property type="protein sequence ID" value="BCK79812.1"/>
    <property type="molecule type" value="Genomic_DNA"/>
</dbReference>
<dbReference type="PANTHER" id="PTHR12829:SF7">
    <property type="entry name" value="N6-ADENOSINE-METHYLTRANSFERASE CATALYTIC SUBUNIT"/>
    <property type="match status" value="1"/>
</dbReference>
<geneLocation type="plasmid" evidence="5 6">
    <name>pMM35_01</name>
</geneLocation>
<dbReference type="SUPFAM" id="SSF53335">
    <property type="entry name" value="S-adenosyl-L-methionine-dependent methyltransferases"/>
    <property type="match status" value="1"/>
</dbReference>
<keyword evidence="1 5" id="KW-0489">Methyltransferase</keyword>
<reference evidence="5" key="1">
    <citation type="submission" date="2020-09" db="EMBL/GenBank/DDBJ databases">
        <title>New species isolated from human feces.</title>
        <authorList>
            <person name="Kitahara M."/>
            <person name="Shigeno Y."/>
            <person name="Shime M."/>
            <person name="Matsumoto Y."/>
            <person name="Nakamura S."/>
            <person name="Motooka D."/>
            <person name="Fukuoka S."/>
            <person name="Nishikawa H."/>
            <person name="Benno Y."/>
        </authorList>
    </citation>
    <scope>NUCLEOTIDE SEQUENCE</scope>
    <source>
        <strain evidence="5">MM35</strain>
        <plasmid evidence="5">pMM35_01</plasmid>
    </source>
</reference>
<dbReference type="Proteomes" id="UP000681343">
    <property type="component" value="Plasmid pMM35_01"/>
</dbReference>
<dbReference type="GO" id="GO:0003676">
    <property type="term" value="F:nucleic acid binding"/>
    <property type="evidence" value="ECO:0007669"/>
    <property type="project" value="InterPro"/>
</dbReference>
<accession>A0A810Q0P0</accession>
<dbReference type="InterPro" id="IPR002052">
    <property type="entry name" value="DNA_methylase_N6_adenine_CS"/>
</dbReference>
<evidence type="ECO:0000313" key="5">
    <source>
        <dbReference type="EMBL" id="BCK79812.1"/>
    </source>
</evidence>
<dbReference type="GO" id="GO:0008168">
    <property type="term" value="F:methyltransferase activity"/>
    <property type="evidence" value="ECO:0007669"/>
    <property type="project" value="UniProtKB-KW"/>
</dbReference>
<evidence type="ECO:0000256" key="2">
    <source>
        <dbReference type="ARBA" id="ARBA00022679"/>
    </source>
</evidence>
<evidence type="ECO:0000256" key="3">
    <source>
        <dbReference type="ARBA" id="ARBA00022691"/>
    </source>
</evidence>
<keyword evidence="5" id="KW-0614">Plasmid</keyword>
<proteinExistence type="inferred from homology"/>
<evidence type="ECO:0000256" key="4">
    <source>
        <dbReference type="PROSITE-ProRule" id="PRU00489"/>
    </source>
</evidence>
<dbReference type="PANTHER" id="PTHR12829">
    <property type="entry name" value="N6-ADENOSINE-METHYLTRANSFERASE"/>
    <property type="match status" value="1"/>
</dbReference>
<dbReference type="Pfam" id="PF05063">
    <property type="entry name" value="MT-A70"/>
    <property type="match status" value="1"/>
</dbReference>
<dbReference type="KEGG" id="vfa:MM35RIKEN_20040"/>
<organism evidence="5 6">
    <name type="scientific">Vescimonas fastidiosa</name>
    <dbReference type="NCBI Taxonomy" id="2714353"/>
    <lineage>
        <taxon>Bacteria</taxon>
        <taxon>Bacillati</taxon>
        <taxon>Bacillota</taxon>
        <taxon>Clostridia</taxon>
        <taxon>Eubacteriales</taxon>
        <taxon>Oscillospiraceae</taxon>
        <taxon>Vescimonas</taxon>
    </lineage>
</organism>
<dbReference type="AlphaFoldDB" id="A0A810Q0P0"/>
<name>A0A810Q0P0_9FIRM</name>
<keyword evidence="2" id="KW-0808">Transferase</keyword>
<dbReference type="GO" id="GO:0032259">
    <property type="term" value="P:methylation"/>
    <property type="evidence" value="ECO:0007669"/>
    <property type="project" value="UniProtKB-KW"/>
</dbReference>